<dbReference type="EMBL" id="ALQA01000065">
    <property type="protein sequence ID" value="EJZ06119.1"/>
    <property type="molecule type" value="Genomic_DNA"/>
</dbReference>
<evidence type="ECO:0000256" key="1">
    <source>
        <dbReference type="SAM" id="MobiDB-lite"/>
    </source>
</evidence>
<reference evidence="2 3" key="1">
    <citation type="journal article" date="2012" name="J. Bacteriol.">
        <title>Complete Genome Sequence of Mycobacterium vaccae Type Strain ATCC 25954.</title>
        <authorList>
            <person name="Ho Y.S."/>
            <person name="Adroub S.A."/>
            <person name="Abadi M."/>
            <person name="Al Alwan B."/>
            <person name="Alkhateeb R."/>
            <person name="Gao G."/>
            <person name="Ragab A."/>
            <person name="Ali S."/>
            <person name="van Soolingen D."/>
            <person name="Bitter W."/>
            <person name="Pain A."/>
            <person name="Abdallah A.M."/>
        </authorList>
    </citation>
    <scope>NUCLEOTIDE SEQUENCE [LARGE SCALE GENOMIC DNA]</scope>
    <source>
        <strain evidence="2 3">ATCC 25954</strain>
    </source>
</reference>
<feature type="compositionally biased region" description="Acidic residues" evidence="1">
    <location>
        <begin position="370"/>
        <end position="380"/>
    </location>
</feature>
<name>K0V4U2_MYCVA</name>
<comment type="caution">
    <text evidence="2">The sequence shown here is derived from an EMBL/GenBank/DDBJ whole genome shotgun (WGS) entry which is preliminary data.</text>
</comment>
<sequence>MALVGASVISITPIAPQVIAERATDRYVALTAAASNLCETEPTSALCTDTGSADVAVTNRAVFGDSSLLYIPGNLFNALLSLPAWEIQAMDRLADAMIGTGSWQVWGPTNVFGFDEWDPPKLKAFIDVLMPFKPFSSVLGEQMSVWAQANLPMNSGCAGTPGACPDMSMLLASMFKVPVSQLYEGYTFPGAGEQGSTNPFDGTPVSWAGTTVKLEPWGPFKNTWEWLTTPPKPVASVPLADFIRVPLKLAKSLFDAFNPFVQNSSIFNPRNGLIAVVAKALAPLFCKNCNFDNLYDNPWLYDNYDPHPPVEAAGTDDAQESESGGSGTTEGGALSGDATGVETGEETEAASTGTEDAAISSLRSKFQAAETEDEGADEDTTPSPEQEPTEPAEEPTGPVDDVEDDADIDEATDEDAEDGEDSSGKHRLDDGDDDNSVTSIRDKVEAENDKKETATEKGADKNDGGSDSGSDSGSD</sequence>
<dbReference type="eggNOG" id="ENOG5031DAS">
    <property type="taxonomic scope" value="Bacteria"/>
</dbReference>
<evidence type="ECO:0000313" key="2">
    <source>
        <dbReference type="EMBL" id="EJZ06119.1"/>
    </source>
</evidence>
<organism evidence="2 3">
    <name type="scientific">Mycolicibacterium vaccae ATCC 25954</name>
    <dbReference type="NCBI Taxonomy" id="1194972"/>
    <lineage>
        <taxon>Bacteria</taxon>
        <taxon>Bacillati</taxon>
        <taxon>Actinomycetota</taxon>
        <taxon>Actinomycetes</taxon>
        <taxon>Mycobacteriales</taxon>
        <taxon>Mycobacteriaceae</taxon>
        <taxon>Mycolicibacterium</taxon>
    </lineage>
</organism>
<feature type="compositionally biased region" description="Gly residues" evidence="1">
    <location>
        <begin position="324"/>
        <end position="334"/>
    </location>
</feature>
<evidence type="ECO:0000313" key="3">
    <source>
        <dbReference type="Proteomes" id="UP000006072"/>
    </source>
</evidence>
<gene>
    <name evidence="2" type="ORF">MVAC_23060</name>
</gene>
<dbReference type="Proteomes" id="UP000006072">
    <property type="component" value="Unassembled WGS sequence"/>
</dbReference>
<evidence type="ECO:0008006" key="4">
    <source>
        <dbReference type="Google" id="ProtNLM"/>
    </source>
</evidence>
<dbReference type="HOGENOM" id="CLU_579807_0_0_11"/>
<protein>
    <recommendedName>
        <fullName evidence="4">PE-PPE domain-containing protein</fullName>
    </recommendedName>
</protein>
<proteinExistence type="predicted"/>
<feature type="region of interest" description="Disordered" evidence="1">
    <location>
        <begin position="306"/>
        <end position="475"/>
    </location>
</feature>
<dbReference type="AlphaFoldDB" id="K0V4U2"/>
<feature type="compositionally biased region" description="Low complexity" evidence="1">
    <location>
        <begin position="349"/>
        <end position="358"/>
    </location>
</feature>
<accession>K0V4U2</accession>
<feature type="compositionally biased region" description="Acidic residues" evidence="1">
    <location>
        <begin position="400"/>
        <end position="421"/>
    </location>
</feature>
<dbReference type="PATRIC" id="fig|1194972.3.peg.4596"/>
<keyword evidence="3" id="KW-1185">Reference proteome</keyword>
<feature type="compositionally biased region" description="Basic and acidic residues" evidence="1">
    <location>
        <begin position="440"/>
        <end position="464"/>
    </location>
</feature>